<evidence type="ECO:0000313" key="2">
    <source>
        <dbReference type="Proteomes" id="UP000649617"/>
    </source>
</evidence>
<dbReference type="AlphaFoldDB" id="A0A812X8A7"/>
<sequence length="100" mass="10673">ADMSQAARCALHCATSVISGADAAANRTAGAAQMLWRRMVKASNAAKVTSAAAAQDVWQDVQGASRWMNSTNVAQTSKRHLQDMCLQFHGACRYVSETAE</sequence>
<proteinExistence type="predicted"/>
<keyword evidence="2" id="KW-1185">Reference proteome</keyword>
<comment type="caution">
    <text evidence="1">The sequence shown here is derived from an EMBL/GenBank/DDBJ whole genome shotgun (WGS) entry which is preliminary data.</text>
</comment>
<organism evidence="1 2">
    <name type="scientific">Symbiodinium pilosum</name>
    <name type="common">Dinoflagellate</name>
    <dbReference type="NCBI Taxonomy" id="2952"/>
    <lineage>
        <taxon>Eukaryota</taxon>
        <taxon>Sar</taxon>
        <taxon>Alveolata</taxon>
        <taxon>Dinophyceae</taxon>
        <taxon>Suessiales</taxon>
        <taxon>Symbiodiniaceae</taxon>
        <taxon>Symbiodinium</taxon>
    </lineage>
</organism>
<protein>
    <submittedName>
        <fullName evidence="1">DNAJA1 protein</fullName>
    </submittedName>
</protein>
<accession>A0A812X8A7</accession>
<dbReference type="OrthoDB" id="550424at2759"/>
<gene>
    <name evidence="1" type="primary">DNAJA1</name>
    <name evidence="1" type="ORF">SPIL2461_LOCUS20632</name>
</gene>
<reference evidence="1" key="1">
    <citation type="submission" date="2021-02" db="EMBL/GenBank/DDBJ databases">
        <authorList>
            <person name="Dougan E. K."/>
            <person name="Rhodes N."/>
            <person name="Thang M."/>
            <person name="Chan C."/>
        </authorList>
    </citation>
    <scope>NUCLEOTIDE SEQUENCE</scope>
</reference>
<feature type="non-terminal residue" evidence="1">
    <location>
        <position position="100"/>
    </location>
</feature>
<evidence type="ECO:0000313" key="1">
    <source>
        <dbReference type="EMBL" id="CAE7722962.1"/>
    </source>
</evidence>
<dbReference type="Proteomes" id="UP000649617">
    <property type="component" value="Unassembled WGS sequence"/>
</dbReference>
<dbReference type="EMBL" id="CAJNIZ010045534">
    <property type="protein sequence ID" value="CAE7722962.1"/>
    <property type="molecule type" value="Genomic_DNA"/>
</dbReference>
<name>A0A812X8A7_SYMPI</name>
<feature type="non-terminal residue" evidence="1">
    <location>
        <position position="1"/>
    </location>
</feature>